<reference evidence="2 3" key="1">
    <citation type="journal article" date="2021" name="BMC Biol.">
        <title>Horizontally acquired antibacterial genes associated with adaptive radiation of ladybird beetles.</title>
        <authorList>
            <person name="Li H.S."/>
            <person name="Tang X.F."/>
            <person name="Huang Y.H."/>
            <person name="Xu Z.Y."/>
            <person name="Chen M.L."/>
            <person name="Du X.Y."/>
            <person name="Qiu B.Y."/>
            <person name="Chen P.T."/>
            <person name="Zhang W."/>
            <person name="Slipinski A."/>
            <person name="Escalona H.E."/>
            <person name="Waterhouse R.M."/>
            <person name="Zwick A."/>
            <person name="Pang H."/>
        </authorList>
    </citation>
    <scope>NUCLEOTIDE SEQUENCE [LARGE SCALE GENOMIC DNA]</scope>
    <source>
        <strain evidence="2">SYSU2018</strain>
    </source>
</reference>
<comment type="caution">
    <text evidence="2">The sequence shown here is derived from an EMBL/GenBank/DDBJ whole genome shotgun (WGS) entry which is preliminary data.</text>
</comment>
<feature type="region of interest" description="Disordered" evidence="1">
    <location>
        <begin position="1"/>
        <end position="25"/>
    </location>
</feature>
<dbReference type="Proteomes" id="UP001516400">
    <property type="component" value="Unassembled WGS sequence"/>
</dbReference>
<evidence type="ECO:0000313" key="2">
    <source>
        <dbReference type="EMBL" id="KAL3275105.1"/>
    </source>
</evidence>
<protein>
    <recommendedName>
        <fullName evidence="4">Reverse transcriptase domain-containing protein</fullName>
    </recommendedName>
</protein>
<proteinExistence type="predicted"/>
<dbReference type="AlphaFoldDB" id="A0ABD2N9P6"/>
<accession>A0ABD2N9P6</accession>
<dbReference type="EMBL" id="JABFTP020000083">
    <property type="protein sequence ID" value="KAL3275105.1"/>
    <property type="molecule type" value="Genomic_DNA"/>
</dbReference>
<evidence type="ECO:0000256" key="1">
    <source>
        <dbReference type="SAM" id="MobiDB-lite"/>
    </source>
</evidence>
<gene>
    <name evidence="2" type="ORF">HHI36_019876</name>
</gene>
<sequence>MFVNSQDSDDNDVDDGPEENCPTPSASEALKAAEVLNLFVHSDLDDDTMKKEIPIRPVVVHCNSPSYKIAKWLNKYHKEVTGFRTKHTIKNSKDQVDKIQNTQVNEGYKLKTMDIENLFTNIPTENLTELRKKNL</sequence>
<keyword evidence="3" id="KW-1185">Reference proteome</keyword>
<name>A0ABD2N9P6_9CUCU</name>
<evidence type="ECO:0000313" key="3">
    <source>
        <dbReference type="Proteomes" id="UP001516400"/>
    </source>
</evidence>
<evidence type="ECO:0008006" key="4">
    <source>
        <dbReference type="Google" id="ProtNLM"/>
    </source>
</evidence>
<feature type="compositionally biased region" description="Acidic residues" evidence="1">
    <location>
        <begin position="7"/>
        <end position="18"/>
    </location>
</feature>
<organism evidence="2 3">
    <name type="scientific">Cryptolaemus montrouzieri</name>
    <dbReference type="NCBI Taxonomy" id="559131"/>
    <lineage>
        <taxon>Eukaryota</taxon>
        <taxon>Metazoa</taxon>
        <taxon>Ecdysozoa</taxon>
        <taxon>Arthropoda</taxon>
        <taxon>Hexapoda</taxon>
        <taxon>Insecta</taxon>
        <taxon>Pterygota</taxon>
        <taxon>Neoptera</taxon>
        <taxon>Endopterygota</taxon>
        <taxon>Coleoptera</taxon>
        <taxon>Polyphaga</taxon>
        <taxon>Cucujiformia</taxon>
        <taxon>Coccinelloidea</taxon>
        <taxon>Coccinellidae</taxon>
        <taxon>Scymninae</taxon>
        <taxon>Scymnini</taxon>
        <taxon>Cryptolaemus</taxon>
    </lineage>
</organism>